<sequence>MKSATNKNSTATAPKKPVTSTWKFGNIFAKSNNSTLKKEDTIKNSTTGTKETLHWTEKVKGLNANDRMKVMETELRTLEDELRDKRETIKCLRELGSGFSLISSAADFHKIKDKECRQLIEDTQALYRELDDFNQTVISDVNSRCDSPVPPVAELMPLSNGDSNGGPFSSRHYQGNKSDALIGPAFVTKNNSKLANIRWNWGEHNLRIVELTNRLRIAYNYIKGLEGGDSIAVKNIPTTERTPGQKERHAPALWHVPEGKGVDEGHKSMLLAMAGSAISDSDEDIYKATPAKSFYEPPSQIDKAPVSTMMIGNNYSSTYDNGQQPDWLGNDGEIQIKPVQAVFINSLHGKLEKINESYKNNSYENSIGEPKIVPSTAKSKNQSTSQFVSQNAPTTRPQVNESDVSDTEEFGKISSPGHKAYNWSNYTAQSSYATSSTNNRQAQNTSGMTNPFSYHNEQGTLSYSNDSDVD</sequence>
<organism evidence="5">
    <name type="scientific">Rodentolepis nana</name>
    <name type="common">Dwarf tapeworm</name>
    <name type="synonym">Hymenolepis nana</name>
    <dbReference type="NCBI Taxonomy" id="102285"/>
    <lineage>
        <taxon>Eukaryota</taxon>
        <taxon>Metazoa</taxon>
        <taxon>Spiralia</taxon>
        <taxon>Lophotrochozoa</taxon>
        <taxon>Platyhelminthes</taxon>
        <taxon>Cestoda</taxon>
        <taxon>Eucestoda</taxon>
        <taxon>Cyclophyllidea</taxon>
        <taxon>Hymenolepididae</taxon>
        <taxon>Rodentolepis</taxon>
    </lineage>
</organism>
<proteinExistence type="predicted"/>
<evidence type="ECO:0000313" key="3">
    <source>
        <dbReference type="EMBL" id="VDN97180.1"/>
    </source>
</evidence>
<feature type="compositionally biased region" description="Low complexity" evidence="2">
    <location>
        <begin position="430"/>
        <end position="439"/>
    </location>
</feature>
<evidence type="ECO:0000256" key="2">
    <source>
        <dbReference type="SAM" id="MobiDB-lite"/>
    </source>
</evidence>
<feature type="region of interest" description="Disordered" evidence="2">
    <location>
        <begin position="430"/>
        <end position="470"/>
    </location>
</feature>
<dbReference type="Proteomes" id="UP000278807">
    <property type="component" value="Unassembled WGS sequence"/>
</dbReference>
<gene>
    <name evidence="3" type="ORF">HNAJ_LOCUS1321</name>
</gene>
<reference evidence="3 4" key="2">
    <citation type="submission" date="2018-11" db="EMBL/GenBank/DDBJ databases">
        <authorList>
            <consortium name="Pathogen Informatics"/>
        </authorList>
    </citation>
    <scope>NUCLEOTIDE SEQUENCE [LARGE SCALE GENOMIC DNA]</scope>
</reference>
<dbReference type="WBParaSite" id="HNAJ_0000132201-mRNA-1">
    <property type="protein sequence ID" value="HNAJ_0000132201-mRNA-1"/>
    <property type="gene ID" value="HNAJ_0000132201"/>
</dbReference>
<feature type="compositionally biased region" description="Polar residues" evidence="2">
    <location>
        <begin position="440"/>
        <end position="470"/>
    </location>
</feature>
<evidence type="ECO:0000256" key="1">
    <source>
        <dbReference type="SAM" id="Coils"/>
    </source>
</evidence>
<keyword evidence="4" id="KW-1185">Reference proteome</keyword>
<feature type="region of interest" description="Disordered" evidence="2">
    <location>
        <begin position="363"/>
        <end position="418"/>
    </location>
</feature>
<evidence type="ECO:0000313" key="5">
    <source>
        <dbReference type="WBParaSite" id="HNAJ_0000132201-mRNA-1"/>
    </source>
</evidence>
<evidence type="ECO:0000313" key="4">
    <source>
        <dbReference type="Proteomes" id="UP000278807"/>
    </source>
</evidence>
<protein>
    <submittedName>
        <fullName evidence="5">Caprin-1_dimer domain-containing protein</fullName>
    </submittedName>
</protein>
<keyword evidence="1" id="KW-0175">Coiled coil</keyword>
<reference evidence="5" key="1">
    <citation type="submission" date="2017-02" db="UniProtKB">
        <authorList>
            <consortium name="WormBaseParasite"/>
        </authorList>
    </citation>
    <scope>IDENTIFICATION</scope>
</reference>
<dbReference type="EMBL" id="UZAE01000500">
    <property type="protein sequence ID" value="VDN97180.1"/>
    <property type="molecule type" value="Genomic_DNA"/>
</dbReference>
<accession>A0A0R3T2X2</accession>
<name>A0A0R3T2X2_RODNA</name>
<dbReference type="AlphaFoldDB" id="A0A0R3T2X2"/>
<feature type="coiled-coil region" evidence="1">
    <location>
        <begin position="61"/>
        <end position="95"/>
    </location>
</feature>
<dbReference type="OrthoDB" id="6250358at2759"/>
<feature type="compositionally biased region" description="Polar residues" evidence="2">
    <location>
        <begin position="376"/>
        <end position="402"/>
    </location>
</feature>